<evidence type="ECO:0000256" key="3">
    <source>
        <dbReference type="ARBA" id="ARBA00022884"/>
    </source>
</evidence>
<keyword evidence="9" id="KW-1185">Reference proteome</keyword>
<keyword evidence="5 6" id="KW-0804">Transcription</keyword>
<dbReference type="InterPro" id="IPR011605">
    <property type="entry name" value="NusB_fam"/>
</dbReference>
<name>A0A316FGV9_9GAMM</name>
<dbReference type="FunFam" id="1.10.940.10:FF:000001">
    <property type="entry name" value="Transcription antitermination factor NusB"/>
    <property type="match status" value="1"/>
</dbReference>
<dbReference type="AlphaFoldDB" id="A0A316FGV9"/>
<dbReference type="EMBL" id="QGGU01000011">
    <property type="protein sequence ID" value="PWK47355.1"/>
    <property type="molecule type" value="Genomic_DNA"/>
</dbReference>
<evidence type="ECO:0000313" key="9">
    <source>
        <dbReference type="Proteomes" id="UP000245790"/>
    </source>
</evidence>
<dbReference type="RefSeq" id="WP_109764606.1">
    <property type="nucleotide sequence ID" value="NZ_QGGU01000011.1"/>
</dbReference>
<feature type="domain" description="NusB/RsmB/TIM44" evidence="7">
    <location>
        <begin position="9"/>
        <end position="134"/>
    </location>
</feature>
<reference evidence="8 9" key="1">
    <citation type="submission" date="2018-05" db="EMBL/GenBank/DDBJ databases">
        <title>Genomic Encyclopedia of Type Strains, Phase IV (KMG-IV): sequencing the most valuable type-strain genomes for metagenomic binning, comparative biology and taxonomic classification.</title>
        <authorList>
            <person name="Goeker M."/>
        </authorList>
    </citation>
    <scope>NUCLEOTIDE SEQUENCE [LARGE SCALE GENOMIC DNA]</scope>
    <source>
        <strain evidence="8 9">DSM 25350</strain>
    </source>
</reference>
<evidence type="ECO:0000259" key="7">
    <source>
        <dbReference type="Pfam" id="PF01029"/>
    </source>
</evidence>
<dbReference type="PANTHER" id="PTHR11078">
    <property type="entry name" value="N UTILIZATION SUBSTANCE PROTEIN B-RELATED"/>
    <property type="match status" value="1"/>
</dbReference>
<comment type="similarity">
    <text evidence="1 6">Belongs to the NusB family.</text>
</comment>
<sequence length="143" mass="16412">MSLKPSHRRKARHYGVQAIYQWQMSGNSLADIENQFIETINPNKVEVPYFLAIIRGVLTELSSLDAHITPHIDRTIDEVDPVERAVLRLSVWELEQRQDIPYRVVINEALELAKVFGAEDGHKYVNGVLDKIAKLLRPLEVRS</sequence>
<dbReference type="PANTHER" id="PTHR11078:SF3">
    <property type="entry name" value="ANTITERMINATION NUSB DOMAIN-CONTAINING PROTEIN"/>
    <property type="match status" value="1"/>
</dbReference>
<gene>
    <name evidence="6" type="primary">nusB</name>
    <name evidence="8" type="ORF">C8D97_111100</name>
</gene>
<dbReference type="Pfam" id="PF01029">
    <property type="entry name" value="NusB"/>
    <property type="match status" value="1"/>
</dbReference>
<dbReference type="OrthoDB" id="9789556at2"/>
<accession>A0A316FGV9</accession>
<dbReference type="InterPro" id="IPR035926">
    <property type="entry name" value="NusB-like_sf"/>
</dbReference>
<dbReference type="HAMAP" id="MF_00073">
    <property type="entry name" value="NusB"/>
    <property type="match status" value="1"/>
</dbReference>
<evidence type="ECO:0000256" key="4">
    <source>
        <dbReference type="ARBA" id="ARBA00023015"/>
    </source>
</evidence>
<comment type="caution">
    <text evidence="8">The sequence shown here is derived from an EMBL/GenBank/DDBJ whole genome shotgun (WGS) entry which is preliminary data.</text>
</comment>
<proteinExistence type="inferred from homology"/>
<dbReference type="SUPFAM" id="SSF48013">
    <property type="entry name" value="NusB-like"/>
    <property type="match status" value="1"/>
</dbReference>
<comment type="function">
    <text evidence="6">Involved in transcription antitermination. Required for transcription of ribosomal RNA (rRNA) genes. Binds specifically to the boxA antiterminator sequence of the ribosomal RNA (rrn) operons.</text>
</comment>
<dbReference type="GO" id="GO:0006353">
    <property type="term" value="P:DNA-templated transcription termination"/>
    <property type="evidence" value="ECO:0007669"/>
    <property type="project" value="UniProtKB-UniRule"/>
</dbReference>
<evidence type="ECO:0000256" key="6">
    <source>
        <dbReference type="HAMAP-Rule" id="MF_00073"/>
    </source>
</evidence>
<dbReference type="Gene3D" id="1.10.940.10">
    <property type="entry name" value="NusB-like"/>
    <property type="match status" value="1"/>
</dbReference>
<dbReference type="Proteomes" id="UP000245790">
    <property type="component" value="Unassembled WGS sequence"/>
</dbReference>
<evidence type="ECO:0000313" key="8">
    <source>
        <dbReference type="EMBL" id="PWK47355.1"/>
    </source>
</evidence>
<organism evidence="8 9">
    <name type="scientific">Pleionea mediterranea</name>
    <dbReference type="NCBI Taxonomy" id="523701"/>
    <lineage>
        <taxon>Bacteria</taxon>
        <taxon>Pseudomonadati</taxon>
        <taxon>Pseudomonadota</taxon>
        <taxon>Gammaproteobacteria</taxon>
        <taxon>Oceanospirillales</taxon>
        <taxon>Pleioneaceae</taxon>
        <taxon>Pleionea</taxon>
    </lineage>
</organism>
<keyword evidence="2 6" id="KW-0889">Transcription antitermination</keyword>
<evidence type="ECO:0000256" key="5">
    <source>
        <dbReference type="ARBA" id="ARBA00023163"/>
    </source>
</evidence>
<dbReference type="CDD" id="cd00619">
    <property type="entry name" value="Terminator_NusB"/>
    <property type="match status" value="1"/>
</dbReference>
<dbReference type="NCBIfam" id="TIGR01951">
    <property type="entry name" value="nusB"/>
    <property type="match status" value="1"/>
</dbReference>
<dbReference type="InterPro" id="IPR006027">
    <property type="entry name" value="NusB_RsmB_TIM44"/>
</dbReference>
<keyword evidence="3 6" id="KW-0694">RNA-binding</keyword>
<dbReference type="GO" id="GO:0005829">
    <property type="term" value="C:cytosol"/>
    <property type="evidence" value="ECO:0007669"/>
    <property type="project" value="TreeGrafter"/>
</dbReference>
<protein>
    <recommendedName>
        <fullName evidence="6">Transcription antitermination protein NusB</fullName>
    </recommendedName>
    <alternativeName>
        <fullName evidence="6">Antitermination factor NusB</fullName>
    </alternativeName>
</protein>
<evidence type="ECO:0000256" key="1">
    <source>
        <dbReference type="ARBA" id="ARBA00005952"/>
    </source>
</evidence>
<evidence type="ECO:0000256" key="2">
    <source>
        <dbReference type="ARBA" id="ARBA00022814"/>
    </source>
</evidence>
<keyword evidence="4 6" id="KW-0805">Transcription regulation</keyword>
<dbReference type="GO" id="GO:0003723">
    <property type="term" value="F:RNA binding"/>
    <property type="evidence" value="ECO:0007669"/>
    <property type="project" value="UniProtKB-UniRule"/>
</dbReference>
<dbReference type="GO" id="GO:0031564">
    <property type="term" value="P:transcription antitermination"/>
    <property type="evidence" value="ECO:0007669"/>
    <property type="project" value="UniProtKB-KW"/>
</dbReference>